<dbReference type="EMBL" id="MAVT02000164">
    <property type="protein sequence ID" value="POS78734.1"/>
    <property type="molecule type" value="Genomic_DNA"/>
</dbReference>
<dbReference type="GO" id="GO:0006044">
    <property type="term" value="P:N-acetylglucosamine metabolic process"/>
    <property type="evidence" value="ECO:0007669"/>
    <property type="project" value="TreeGrafter"/>
</dbReference>
<dbReference type="Proteomes" id="UP000094444">
    <property type="component" value="Unassembled WGS sequence"/>
</dbReference>
<organism evidence="2 3">
    <name type="scientific">Diaporthe helianthi</name>
    <dbReference type="NCBI Taxonomy" id="158607"/>
    <lineage>
        <taxon>Eukaryota</taxon>
        <taxon>Fungi</taxon>
        <taxon>Dikarya</taxon>
        <taxon>Ascomycota</taxon>
        <taxon>Pezizomycotina</taxon>
        <taxon>Sordariomycetes</taxon>
        <taxon>Sordariomycetidae</taxon>
        <taxon>Diaporthales</taxon>
        <taxon>Diaporthaceae</taxon>
        <taxon>Diaporthe</taxon>
    </lineage>
</organism>
<dbReference type="AlphaFoldDB" id="A0A2P5I8A4"/>
<name>A0A2P5I8A4_DIAHE</name>
<feature type="region of interest" description="Disordered" evidence="1">
    <location>
        <begin position="295"/>
        <end position="339"/>
    </location>
</feature>
<reference evidence="2" key="1">
    <citation type="submission" date="2017-09" db="EMBL/GenBank/DDBJ databases">
        <title>Polyketide synthases of a Diaporthe helianthi virulent isolate.</title>
        <authorList>
            <person name="Baroncelli R."/>
        </authorList>
    </citation>
    <scope>NUCLEOTIDE SEQUENCE [LARGE SCALE GENOMIC DNA]</scope>
    <source>
        <strain evidence="2">7/96</strain>
    </source>
</reference>
<evidence type="ECO:0000313" key="2">
    <source>
        <dbReference type="EMBL" id="POS78734.1"/>
    </source>
</evidence>
<dbReference type="Pfam" id="PF04724">
    <property type="entry name" value="Glyco_transf_17"/>
    <property type="match status" value="1"/>
</dbReference>
<gene>
    <name evidence="2" type="ORF">DHEL01_v202877</name>
</gene>
<feature type="region of interest" description="Disordered" evidence="1">
    <location>
        <begin position="42"/>
        <end position="76"/>
    </location>
</feature>
<dbReference type="GO" id="GO:0003830">
    <property type="term" value="F:beta-1,4-mannosylglycoprotein 4-beta-N-acetylglucosaminyltransferase activity"/>
    <property type="evidence" value="ECO:0007669"/>
    <property type="project" value="InterPro"/>
</dbReference>
<dbReference type="OrthoDB" id="6474464at2759"/>
<comment type="caution">
    <text evidence="2">The sequence shown here is derived from an EMBL/GenBank/DDBJ whole genome shotgun (WGS) entry which is preliminary data.</text>
</comment>
<dbReference type="PANTHER" id="PTHR12224:SF0">
    <property type="entry name" value="BETA-1,4-MANNOSYL-GLYCOPROTEIN 4-BETA-N-ACETYLGLUCOSAMINYLTRANSFERASE"/>
    <property type="match status" value="1"/>
</dbReference>
<dbReference type="GO" id="GO:0016020">
    <property type="term" value="C:membrane"/>
    <property type="evidence" value="ECO:0007669"/>
    <property type="project" value="InterPro"/>
</dbReference>
<evidence type="ECO:0000256" key="1">
    <source>
        <dbReference type="SAM" id="MobiDB-lite"/>
    </source>
</evidence>
<proteinExistence type="predicted"/>
<evidence type="ECO:0000313" key="3">
    <source>
        <dbReference type="Proteomes" id="UP000094444"/>
    </source>
</evidence>
<feature type="compositionally biased region" description="Basic and acidic residues" evidence="1">
    <location>
        <begin position="295"/>
        <end position="318"/>
    </location>
</feature>
<accession>A0A2P5I8A4</accession>
<dbReference type="STRING" id="158607.A0A2P5I8A4"/>
<dbReference type="InParanoid" id="A0A2P5I8A4"/>
<feature type="region of interest" description="Disordered" evidence="1">
    <location>
        <begin position="546"/>
        <end position="566"/>
    </location>
</feature>
<dbReference type="InterPro" id="IPR006813">
    <property type="entry name" value="Glyco_trans_17"/>
</dbReference>
<sequence length="566" mass="63809">MSLNLKFLPTTHNGRVLAATAAFILCWTIGLNLPHRADDAYLNHGPASTKPGPPSPLHRGKSHGPAPSGLETRPDETDDFCSHFHLELHDLTTIHADGQVIQSPPRKIYDLLLINPETSLDALELHLSQMSPSVDFFVLLESPTIKPPPDEQAPEPQWWERGLSKLTEPSPSLGSDDADSDTQPILDSITGTILAPYNNKIIRRSLSQSSSDFAPGMDHQAAARNAVYSQVVPLLTGSQKAAVGDVLLVSDVEELVRPDTMKVLRNCHIPERMTIRTRKYWYSFQWFKIEKRKDPARESKENYNDEDPPRDKEQKREEDFDGATPEWWPHPQATLYQGPETILPNDLRKQRGEDYYVFGNGGWTCQLCYGMIADTLVKAGQHGLIWHDGPHWKAAGRIVDRVRRGVDLFDRANLSRIEFNPDIPSYLQDNTHRFPWMLNRNPLDANFKDFDEAEYAQFISRKKEVDSEKDTEAESEPGKVWNLATTQADNDPEFAPANQPGFGELDRLPPLKLPPQPQMSETDKAFLKKLKEKPESTMTGMETALLEQLSRGDDASLLPPLVYGED</sequence>
<keyword evidence="3" id="KW-1185">Reference proteome</keyword>
<dbReference type="PANTHER" id="PTHR12224">
    <property type="entry name" value="BETA-1,4-MANNOSYL-GLYCOPROTEIN BETA-1,4-N-ACETYLGLUCOSAMINYL-TRANSFERASE"/>
    <property type="match status" value="1"/>
</dbReference>
<feature type="region of interest" description="Disordered" evidence="1">
    <location>
        <begin position="495"/>
        <end position="521"/>
    </location>
</feature>
<protein>
    <submittedName>
        <fullName evidence="2">Glycosyltransferase family 17</fullName>
    </submittedName>
</protein>